<protein>
    <submittedName>
        <fullName evidence="1">Uncharacterized protein</fullName>
    </submittedName>
</protein>
<comment type="caution">
    <text evidence="1">The sequence shown here is derived from an EMBL/GenBank/DDBJ whole genome shotgun (WGS) entry which is preliminary data.</text>
</comment>
<dbReference type="Proteomes" id="UP001069802">
    <property type="component" value="Unassembled WGS sequence"/>
</dbReference>
<evidence type="ECO:0000313" key="2">
    <source>
        <dbReference type="Proteomes" id="UP001069802"/>
    </source>
</evidence>
<organism evidence="1 2">
    <name type="scientific">Kiloniella laminariae</name>
    <dbReference type="NCBI Taxonomy" id="454162"/>
    <lineage>
        <taxon>Bacteria</taxon>
        <taxon>Pseudomonadati</taxon>
        <taxon>Pseudomonadota</taxon>
        <taxon>Alphaproteobacteria</taxon>
        <taxon>Rhodospirillales</taxon>
        <taxon>Kiloniellaceae</taxon>
        <taxon>Kiloniella</taxon>
    </lineage>
</organism>
<name>A0ABT4LPU3_9PROT</name>
<proteinExistence type="predicted"/>
<evidence type="ECO:0000313" key="1">
    <source>
        <dbReference type="EMBL" id="MCZ4283150.1"/>
    </source>
</evidence>
<sequence length="127" mass="14691">MIVTCTKLINPNTGEKENSSRWRTIGKEYNVLEIYMGHDDKILKYRLQSDDNMSPTLSHAELFEVTSDYIPSSWTVSNSSGWFGLGPKSWQKAGFWVAYFDGEEWARDLYQREVDKIIDEDRQAASV</sequence>
<reference evidence="1" key="1">
    <citation type="submission" date="2022-12" db="EMBL/GenBank/DDBJ databases">
        <title>Bacterial isolates from different developmental stages of Nematostella vectensis.</title>
        <authorList>
            <person name="Fraune S."/>
        </authorList>
    </citation>
    <scope>NUCLEOTIDE SEQUENCE</scope>
    <source>
        <strain evidence="1">G21630-S1</strain>
    </source>
</reference>
<dbReference type="EMBL" id="JAPWGY010000022">
    <property type="protein sequence ID" value="MCZ4283150.1"/>
    <property type="molecule type" value="Genomic_DNA"/>
</dbReference>
<accession>A0ABT4LPU3</accession>
<keyword evidence="2" id="KW-1185">Reference proteome</keyword>
<gene>
    <name evidence="1" type="ORF">O4H49_20395</name>
</gene>